<organism evidence="9">
    <name type="scientific">human gut metagenome</name>
    <dbReference type="NCBI Taxonomy" id="408170"/>
    <lineage>
        <taxon>unclassified sequences</taxon>
        <taxon>metagenomes</taxon>
        <taxon>organismal metagenomes</taxon>
    </lineage>
</organism>
<gene>
    <name evidence="9" type="ORF">LEA_09609</name>
</gene>
<sequence length="157" mass="17445">YADFVEKYPIISLEDGMAEDDWEGWKMLMDRLGKKIQLVGDDLFVTNVQRIKKGIELGAANAVLIKLNQIGTLTETLDAIQMAHRAGWTAVVSHRSGETEDTTIADISVAVNAGQIKTGAPSRTDRVAKYNQLLRIEDELFDVAQYPGKDAFFSIKK</sequence>
<keyword evidence="7" id="KW-0456">Lyase</keyword>
<evidence type="ECO:0000256" key="2">
    <source>
        <dbReference type="ARBA" id="ARBA00005031"/>
    </source>
</evidence>
<dbReference type="PROSITE" id="PS00164">
    <property type="entry name" value="ENOLASE"/>
    <property type="match status" value="1"/>
</dbReference>
<dbReference type="InterPro" id="IPR000941">
    <property type="entry name" value="Enolase"/>
</dbReference>
<keyword evidence="9" id="KW-0670">Pyruvate</keyword>
<evidence type="ECO:0000256" key="5">
    <source>
        <dbReference type="ARBA" id="ARBA00022842"/>
    </source>
</evidence>
<name>K1TAX4_9ZZZZ</name>
<dbReference type="SUPFAM" id="SSF51604">
    <property type="entry name" value="Enolase C-terminal domain-like"/>
    <property type="match status" value="1"/>
</dbReference>
<evidence type="ECO:0000313" key="9">
    <source>
        <dbReference type="EMBL" id="EKC66843.1"/>
    </source>
</evidence>
<feature type="non-terminal residue" evidence="9">
    <location>
        <position position="1"/>
    </location>
</feature>
<evidence type="ECO:0000256" key="1">
    <source>
        <dbReference type="ARBA" id="ARBA00001946"/>
    </source>
</evidence>
<feature type="domain" description="Enolase C-terminal TIM barrel" evidence="8">
    <location>
        <begin position="1"/>
        <end position="154"/>
    </location>
</feature>
<dbReference type="AlphaFoldDB" id="K1TAX4"/>
<dbReference type="EC" id="4.2.1.11" evidence="4"/>
<dbReference type="GO" id="GO:0000287">
    <property type="term" value="F:magnesium ion binding"/>
    <property type="evidence" value="ECO:0007669"/>
    <property type="project" value="InterPro"/>
</dbReference>
<dbReference type="Gene3D" id="3.20.20.120">
    <property type="entry name" value="Enolase-like C-terminal domain"/>
    <property type="match status" value="1"/>
</dbReference>
<dbReference type="InterPro" id="IPR036849">
    <property type="entry name" value="Enolase-like_C_sf"/>
</dbReference>
<keyword evidence="5" id="KW-0460">Magnesium</keyword>
<comment type="pathway">
    <text evidence="2">Carbohydrate degradation; glycolysis; pyruvate from D-glyceraldehyde 3-phosphate: step 4/5.</text>
</comment>
<dbReference type="PANTHER" id="PTHR11902:SF1">
    <property type="entry name" value="ENOLASE"/>
    <property type="match status" value="1"/>
</dbReference>
<dbReference type="SMART" id="SM01192">
    <property type="entry name" value="Enolase_C"/>
    <property type="match status" value="1"/>
</dbReference>
<dbReference type="EMBL" id="AJWY01006442">
    <property type="protein sequence ID" value="EKC66843.1"/>
    <property type="molecule type" value="Genomic_DNA"/>
</dbReference>
<dbReference type="PRINTS" id="PR00148">
    <property type="entry name" value="ENOLASE"/>
</dbReference>
<evidence type="ECO:0000256" key="4">
    <source>
        <dbReference type="ARBA" id="ARBA00012058"/>
    </source>
</evidence>
<dbReference type="UniPathway" id="UPA00109">
    <property type="reaction ID" value="UER00187"/>
</dbReference>
<dbReference type="PANTHER" id="PTHR11902">
    <property type="entry name" value="ENOLASE"/>
    <property type="match status" value="1"/>
</dbReference>
<dbReference type="InterPro" id="IPR020810">
    <property type="entry name" value="Enolase_C"/>
</dbReference>
<comment type="cofactor">
    <cofactor evidence="1">
        <name>Mg(2+)</name>
        <dbReference type="ChEBI" id="CHEBI:18420"/>
    </cofactor>
</comment>
<dbReference type="GO" id="GO:0006096">
    <property type="term" value="P:glycolytic process"/>
    <property type="evidence" value="ECO:0007669"/>
    <property type="project" value="UniProtKB-UniPathway"/>
</dbReference>
<evidence type="ECO:0000256" key="7">
    <source>
        <dbReference type="ARBA" id="ARBA00023239"/>
    </source>
</evidence>
<dbReference type="Pfam" id="PF00113">
    <property type="entry name" value="Enolase_C"/>
    <property type="match status" value="1"/>
</dbReference>
<comment type="caution">
    <text evidence="9">The sequence shown here is derived from an EMBL/GenBank/DDBJ whole genome shotgun (WGS) entry which is preliminary data.</text>
</comment>
<protein>
    <recommendedName>
        <fullName evidence="4">phosphopyruvate hydratase</fullName>
        <ecNumber evidence="4">4.2.1.11</ecNumber>
    </recommendedName>
</protein>
<reference evidence="9" key="1">
    <citation type="journal article" date="2013" name="Environ. Microbiol.">
        <title>Microbiota from the distal guts of lean and obese adolescents exhibit partial functional redundancy besides clear differences in community structure.</title>
        <authorList>
            <person name="Ferrer M."/>
            <person name="Ruiz A."/>
            <person name="Lanza F."/>
            <person name="Haange S.B."/>
            <person name="Oberbach A."/>
            <person name="Till H."/>
            <person name="Bargiela R."/>
            <person name="Campoy C."/>
            <person name="Segura M.T."/>
            <person name="Richter M."/>
            <person name="von Bergen M."/>
            <person name="Seifert J."/>
            <person name="Suarez A."/>
        </authorList>
    </citation>
    <scope>NUCLEOTIDE SEQUENCE</scope>
</reference>
<keyword evidence="6" id="KW-0324">Glycolysis</keyword>
<dbReference type="GO" id="GO:0004634">
    <property type="term" value="F:phosphopyruvate hydratase activity"/>
    <property type="evidence" value="ECO:0007669"/>
    <property type="project" value="UniProtKB-EC"/>
</dbReference>
<dbReference type="GO" id="GO:0000015">
    <property type="term" value="C:phosphopyruvate hydratase complex"/>
    <property type="evidence" value="ECO:0007669"/>
    <property type="project" value="InterPro"/>
</dbReference>
<evidence type="ECO:0000256" key="3">
    <source>
        <dbReference type="ARBA" id="ARBA00009604"/>
    </source>
</evidence>
<proteinExistence type="inferred from homology"/>
<accession>K1TAX4</accession>
<comment type="similarity">
    <text evidence="3">Belongs to the enolase family.</text>
</comment>
<evidence type="ECO:0000256" key="6">
    <source>
        <dbReference type="ARBA" id="ARBA00023152"/>
    </source>
</evidence>
<evidence type="ECO:0000259" key="8">
    <source>
        <dbReference type="SMART" id="SM01192"/>
    </source>
</evidence>
<dbReference type="InterPro" id="IPR020809">
    <property type="entry name" value="Enolase_CS"/>
</dbReference>